<evidence type="ECO:0000313" key="1">
    <source>
        <dbReference type="EMBL" id="MPC92886.1"/>
    </source>
</evidence>
<gene>
    <name evidence="1" type="ORF">E2C01_087999</name>
</gene>
<dbReference type="AlphaFoldDB" id="A0A5B7JFJ3"/>
<reference evidence="1 2" key="1">
    <citation type="submission" date="2019-05" db="EMBL/GenBank/DDBJ databases">
        <title>Another draft genome of Portunus trituberculatus and its Hox gene families provides insights of decapod evolution.</title>
        <authorList>
            <person name="Jeong J.-H."/>
            <person name="Song I."/>
            <person name="Kim S."/>
            <person name="Choi T."/>
            <person name="Kim D."/>
            <person name="Ryu S."/>
            <person name="Kim W."/>
        </authorList>
    </citation>
    <scope>NUCLEOTIDE SEQUENCE [LARGE SCALE GENOMIC DNA]</scope>
    <source>
        <tissue evidence="1">Muscle</tissue>
    </source>
</reference>
<organism evidence="1 2">
    <name type="scientific">Portunus trituberculatus</name>
    <name type="common">Swimming crab</name>
    <name type="synonym">Neptunus trituberculatus</name>
    <dbReference type="NCBI Taxonomy" id="210409"/>
    <lineage>
        <taxon>Eukaryota</taxon>
        <taxon>Metazoa</taxon>
        <taxon>Ecdysozoa</taxon>
        <taxon>Arthropoda</taxon>
        <taxon>Crustacea</taxon>
        <taxon>Multicrustacea</taxon>
        <taxon>Malacostraca</taxon>
        <taxon>Eumalacostraca</taxon>
        <taxon>Eucarida</taxon>
        <taxon>Decapoda</taxon>
        <taxon>Pleocyemata</taxon>
        <taxon>Brachyura</taxon>
        <taxon>Eubrachyura</taxon>
        <taxon>Portunoidea</taxon>
        <taxon>Portunidae</taxon>
        <taxon>Portuninae</taxon>
        <taxon>Portunus</taxon>
    </lineage>
</organism>
<dbReference type="EMBL" id="VSRR010092870">
    <property type="protein sequence ID" value="MPC92886.1"/>
    <property type="molecule type" value="Genomic_DNA"/>
</dbReference>
<dbReference type="Proteomes" id="UP000324222">
    <property type="component" value="Unassembled WGS sequence"/>
</dbReference>
<evidence type="ECO:0000313" key="2">
    <source>
        <dbReference type="Proteomes" id="UP000324222"/>
    </source>
</evidence>
<sequence>MTESTQIRLLEPREFTIKCIIALTTLSITSRLFIQHAWLLTHISVRLQSSHSISFILLLLSRLSFPPIPAFHPKAHLHTFPSVLESSALCSCGYWSASRRLAAWAHTIKAFMGRLMWARCFRDDFCVMGSIVQSYPADD</sequence>
<proteinExistence type="predicted"/>
<accession>A0A5B7JFJ3</accession>
<keyword evidence="2" id="KW-1185">Reference proteome</keyword>
<comment type="caution">
    <text evidence="1">The sequence shown here is derived from an EMBL/GenBank/DDBJ whole genome shotgun (WGS) entry which is preliminary data.</text>
</comment>
<protein>
    <submittedName>
        <fullName evidence="1">Uncharacterized protein</fullName>
    </submittedName>
</protein>
<name>A0A5B7JFJ3_PORTR</name>